<proteinExistence type="predicted"/>
<gene>
    <name evidence="2" type="ORF">K458DRAFT_409883</name>
</gene>
<evidence type="ECO:0000256" key="1">
    <source>
        <dbReference type="SAM" id="Phobius"/>
    </source>
</evidence>
<sequence>MPLDADVENADAIFLKFAIGPIIALFNDVFGPRLEVMTAFLFSLLGIFMLSLAKDYYQVFLAQGFCYGIGVAGLFMPGLVATGQWFPTRRGLPNGIMASGSSFEKTPKLAALQGGVIFSIMVSRLIKQRGFPAAVRYTGLFIDLLLVIAIACVSTPFPPRGRKLRDKNTKSPFTKIAWVLYTVGCFFIISIRLSSSGCR</sequence>
<feature type="transmembrane region" description="Helical" evidence="1">
    <location>
        <begin position="12"/>
        <end position="30"/>
    </location>
</feature>
<keyword evidence="1" id="KW-0812">Transmembrane</keyword>
<dbReference type="Proteomes" id="UP000799291">
    <property type="component" value="Unassembled WGS sequence"/>
</dbReference>
<dbReference type="PANTHER" id="PTHR11360">
    <property type="entry name" value="MONOCARBOXYLATE TRANSPORTER"/>
    <property type="match status" value="1"/>
</dbReference>
<evidence type="ECO:0000313" key="3">
    <source>
        <dbReference type="Proteomes" id="UP000799291"/>
    </source>
</evidence>
<accession>A0A6G1IFY2</accession>
<dbReference type="Gene3D" id="1.20.1250.20">
    <property type="entry name" value="MFS general substrate transporter like domains"/>
    <property type="match status" value="1"/>
</dbReference>
<feature type="transmembrane region" description="Helical" evidence="1">
    <location>
        <begin position="106"/>
        <end position="126"/>
    </location>
</feature>
<evidence type="ECO:0000313" key="2">
    <source>
        <dbReference type="EMBL" id="KAF2677134.1"/>
    </source>
</evidence>
<keyword evidence="1" id="KW-1133">Transmembrane helix</keyword>
<reference evidence="2" key="1">
    <citation type="journal article" date="2020" name="Stud. Mycol.">
        <title>101 Dothideomycetes genomes: a test case for predicting lifestyles and emergence of pathogens.</title>
        <authorList>
            <person name="Haridas S."/>
            <person name="Albert R."/>
            <person name="Binder M."/>
            <person name="Bloem J."/>
            <person name="Labutti K."/>
            <person name="Salamov A."/>
            <person name="Andreopoulos B."/>
            <person name="Baker S."/>
            <person name="Barry K."/>
            <person name="Bills G."/>
            <person name="Bluhm B."/>
            <person name="Cannon C."/>
            <person name="Castanera R."/>
            <person name="Culley D."/>
            <person name="Daum C."/>
            <person name="Ezra D."/>
            <person name="Gonzalez J."/>
            <person name="Henrissat B."/>
            <person name="Kuo A."/>
            <person name="Liang C."/>
            <person name="Lipzen A."/>
            <person name="Lutzoni F."/>
            <person name="Magnuson J."/>
            <person name="Mondo S."/>
            <person name="Nolan M."/>
            <person name="Ohm R."/>
            <person name="Pangilinan J."/>
            <person name="Park H.-J."/>
            <person name="Ramirez L."/>
            <person name="Alfaro M."/>
            <person name="Sun H."/>
            <person name="Tritt A."/>
            <person name="Yoshinaga Y."/>
            <person name="Zwiers L.-H."/>
            <person name="Turgeon B."/>
            <person name="Goodwin S."/>
            <person name="Spatafora J."/>
            <person name="Crous P."/>
            <person name="Grigoriev I."/>
        </authorList>
    </citation>
    <scope>NUCLEOTIDE SEQUENCE</scope>
    <source>
        <strain evidence="2">CBS 122367</strain>
    </source>
</reference>
<keyword evidence="3" id="KW-1185">Reference proteome</keyword>
<dbReference type="SUPFAM" id="SSF103473">
    <property type="entry name" value="MFS general substrate transporter"/>
    <property type="match status" value="1"/>
</dbReference>
<name>A0A6G1IFY2_9PLEO</name>
<dbReference type="EMBL" id="MU005625">
    <property type="protein sequence ID" value="KAF2677134.1"/>
    <property type="molecule type" value="Genomic_DNA"/>
</dbReference>
<feature type="transmembrane region" description="Helical" evidence="1">
    <location>
        <begin position="176"/>
        <end position="194"/>
    </location>
</feature>
<feature type="transmembrane region" description="Helical" evidence="1">
    <location>
        <begin position="138"/>
        <end position="156"/>
    </location>
</feature>
<feature type="transmembrane region" description="Helical" evidence="1">
    <location>
        <begin position="65"/>
        <end position="86"/>
    </location>
</feature>
<dbReference type="InterPro" id="IPR050327">
    <property type="entry name" value="Proton-linked_MCT"/>
</dbReference>
<dbReference type="PANTHER" id="PTHR11360:SF284">
    <property type="entry name" value="EG:103B4.3 PROTEIN-RELATED"/>
    <property type="match status" value="1"/>
</dbReference>
<feature type="transmembrane region" description="Helical" evidence="1">
    <location>
        <begin position="36"/>
        <end position="53"/>
    </location>
</feature>
<protein>
    <recommendedName>
        <fullName evidence="4">MFS general substrate transporter</fullName>
    </recommendedName>
</protein>
<organism evidence="2 3">
    <name type="scientific">Lentithecium fluviatile CBS 122367</name>
    <dbReference type="NCBI Taxonomy" id="1168545"/>
    <lineage>
        <taxon>Eukaryota</taxon>
        <taxon>Fungi</taxon>
        <taxon>Dikarya</taxon>
        <taxon>Ascomycota</taxon>
        <taxon>Pezizomycotina</taxon>
        <taxon>Dothideomycetes</taxon>
        <taxon>Pleosporomycetidae</taxon>
        <taxon>Pleosporales</taxon>
        <taxon>Massarineae</taxon>
        <taxon>Lentitheciaceae</taxon>
        <taxon>Lentithecium</taxon>
    </lineage>
</organism>
<keyword evidence="1" id="KW-0472">Membrane</keyword>
<dbReference type="AlphaFoldDB" id="A0A6G1IFY2"/>
<dbReference type="InterPro" id="IPR036259">
    <property type="entry name" value="MFS_trans_sf"/>
</dbReference>
<dbReference type="OrthoDB" id="5667at2759"/>
<evidence type="ECO:0008006" key="4">
    <source>
        <dbReference type="Google" id="ProtNLM"/>
    </source>
</evidence>